<feature type="compositionally biased region" description="Low complexity" evidence="6">
    <location>
        <begin position="182"/>
        <end position="195"/>
    </location>
</feature>
<evidence type="ECO:0008006" key="11">
    <source>
        <dbReference type="Google" id="ProtNLM"/>
    </source>
</evidence>
<accession>A0A1Y2HSQ0</accession>
<dbReference type="GO" id="GO:0003910">
    <property type="term" value="F:DNA ligase (ATP) activity"/>
    <property type="evidence" value="ECO:0007669"/>
    <property type="project" value="InterPro"/>
</dbReference>
<keyword evidence="5" id="KW-0234">DNA repair</keyword>
<feature type="domain" description="DNA ligase OB-like" evidence="8">
    <location>
        <begin position="507"/>
        <end position="564"/>
    </location>
</feature>
<dbReference type="Pfam" id="PF01068">
    <property type="entry name" value="DNA_ligase_A_M"/>
    <property type="match status" value="1"/>
</dbReference>
<evidence type="ECO:0000313" key="9">
    <source>
        <dbReference type="EMBL" id="ORZ36821.1"/>
    </source>
</evidence>
<dbReference type="InterPro" id="IPR029319">
    <property type="entry name" value="DNA_ligase_OB"/>
</dbReference>
<feature type="domain" description="ATP-dependent DNA ligase family profile" evidence="7">
    <location>
        <begin position="228"/>
        <end position="451"/>
    </location>
</feature>
<evidence type="ECO:0000313" key="10">
    <source>
        <dbReference type="Proteomes" id="UP000193411"/>
    </source>
</evidence>
<evidence type="ECO:0000256" key="6">
    <source>
        <dbReference type="SAM" id="MobiDB-lite"/>
    </source>
</evidence>
<keyword evidence="2" id="KW-0436">Ligase</keyword>
<dbReference type="Pfam" id="PF14743">
    <property type="entry name" value="DNA_ligase_OB_2"/>
    <property type="match status" value="1"/>
</dbReference>
<evidence type="ECO:0000259" key="8">
    <source>
        <dbReference type="Pfam" id="PF14743"/>
    </source>
</evidence>
<dbReference type="Gene3D" id="3.30.470.30">
    <property type="entry name" value="DNA ligase/mRNA capping enzyme"/>
    <property type="match status" value="1"/>
</dbReference>
<dbReference type="InterPro" id="IPR050326">
    <property type="entry name" value="NAD_dep_DNA_ligaseB"/>
</dbReference>
<proteinExistence type="predicted"/>
<dbReference type="OrthoDB" id="411785at2759"/>
<evidence type="ECO:0000256" key="4">
    <source>
        <dbReference type="ARBA" id="ARBA00022763"/>
    </source>
</evidence>
<dbReference type="GO" id="GO:0006310">
    <property type="term" value="P:DNA recombination"/>
    <property type="evidence" value="ECO:0007669"/>
    <property type="project" value="InterPro"/>
</dbReference>
<dbReference type="EMBL" id="MCFL01000015">
    <property type="protein sequence ID" value="ORZ36821.1"/>
    <property type="molecule type" value="Genomic_DNA"/>
</dbReference>
<sequence length="573" mass="61955">MPPSLGSSFRGTLQRVSKVLSAVAHLRGPADKIRFLTQDPDARSIVPLLRFTTDPNVTFGITRKVAENALKSPTAVPSNGSSSSSEPTSVQALLQEMNEGKWSRPSLRDPMLGHLATKHKLDAEDIETLVRLLDRNLKVGLGPARWRELPLTIDQQKKLDAMLSKSTQTPTAAHSPSTAPKPSSSVPNSTSVPTVAASTSSSLSTALRLTTFPGTALGYPFKGKLDPAVYFASRKLDGVRMIATVTLDSSTQAVKPTVECYSRTGKPLSVPDVVVSDLARLFSSINPSVSDNGLSTWVLDGELCVAGSKPGASDDFDRVISTVRSTRNTANAFSTDIHYYIFDALTLAEFMSKSSSRILSDRLSTLISRACASSPTISITVAELGPHSWSTPIPNTSHLHLMTHQRIHGATDVTHVADLMHLARSQGWEGLIVRKDAPYRGARHKDVLKVKHFADAEFTVVGVDIDPAFRIPRPMLPPVLGPDLAPYVPMAAHHASESVVTAPYAKAVWVDVSGGQRVAVGSGMSLVQRLEWARYPERIVGRQVTVQYFEQTKDGSLRFPSLKAVYGPEGRDV</sequence>
<keyword evidence="4" id="KW-0227">DNA damage</keyword>
<comment type="caution">
    <text evidence="9">The sequence shown here is derived from an EMBL/GenBank/DDBJ whole genome shotgun (WGS) entry which is preliminary data.</text>
</comment>
<name>A0A1Y2HSQ0_9FUNG</name>
<feature type="compositionally biased region" description="Polar residues" evidence="6">
    <location>
        <begin position="164"/>
        <end position="181"/>
    </location>
</feature>
<protein>
    <recommendedName>
        <fullName evidence="11">ATP-dependent DNA ligase family profile domain-containing protein</fullName>
    </recommendedName>
</protein>
<gene>
    <name evidence="9" type="ORF">BCR44DRAFT_245243</name>
</gene>
<dbReference type="PANTHER" id="PTHR47810:SF1">
    <property type="entry name" value="DNA LIGASE B"/>
    <property type="match status" value="1"/>
</dbReference>
<dbReference type="InterPro" id="IPR012340">
    <property type="entry name" value="NA-bd_OB-fold"/>
</dbReference>
<evidence type="ECO:0000256" key="3">
    <source>
        <dbReference type="ARBA" id="ARBA00022705"/>
    </source>
</evidence>
<dbReference type="Proteomes" id="UP000193411">
    <property type="component" value="Unassembled WGS sequence"/>
</dbReference>
<comment type="cofactor">
    <cofactor evidence="1">
        <name>a divalent metal cation</name>
        <dbReference type="ChEBI" id="CHEBI:60240"/>
    </cofactor>
</comment>
<feature type="region of interest" description="Disordered" evidence="6">
    <location>
        <begin position="162"/>
        <end position="195"/>
    </location>
</feature>
<organism evidence="9 10">
    <name type="scientific">Catenaria anguillulae PL171</name>
    <dbReference type="NCBI Taxonomy" id="765915"/>
    <lineage>
        <taxon>Eukaryota</taxon>
        <taxon>Fungi</taxon>
        <taxon>Fungi incertae sedis</taxon>
        <taxon>Blastocladiomycota</taxon>
        <taxon>Blastocladiomycetes</taxon>
        <taxon>Blastocladiales</taxon>
        <taxon>Catenariaceae</taxon>
        <taxon>Catenaria</taxon>
    </lineage>
</organism>
<evidence type="ECO:0000256" key="5">
    <source>
        <dbReference type="ARBA" id="ARBA00023204"/>
    </source>
</evidence>
<keyword evidence="10" id="KW-1185">Reference proteome</keyword>
<dbReference type="SUPFAM" id="SSF50249">
    <property type="entry name" value="Nucleic acid-binding proteins"/>
    <property type="match status" value="1"/>
</dbReference>
<evidence type="ECO:0000256" key="2">
    <source>
        <dbReference type="ARBA" id="ARBA00022598"/>
    </source>
</evidence>
<reference evidence="9 10" key="1">
    <citation type="submission" date="2016-07" db="EMBL/GenBank/DDBJ databases">
        <title>Pervasive Adenine N6-methylation of Active Genes in Fungi.</title>
        <authorList>
            <consortium name="DOE Joint Genome Institute"/>
            <person name="Mondo S.J."/>
            <person name="Dannebaum R.O."/>
            <person name="Kuo R.C."/>
            <person name="Labutti K."/>
            <person name="Haridas S."/>
            <person name="Kuo A."/>
            <person name="Salamov A."/>
            <person name="Ahrendt S.R."/>
            <person name="Lipzen A."/>
            <person name="Sullivan W."/>
            <person name="Andreopoulos W.B."/>
            <person name="Clum A."/>
            <person name="Lindquist E."/>
            <person name="Daum C."/>
            <person name="Ramamoorthy G.K."/>
            <person name="Gryganskyi A."/>
            <person name="Culley D."/>
            <person name="Magnuson J.K."/>
            <person name="James T.Y."/>
            <person name="O'Malley M.A."/>
            <person name="Stajich J.E."/>
            <person name="Spatafora J.W."/>
            <person name="Visel A."/>
            <person name="Grigoriev I.V."/>
        </authorList>
    </citation>
    <scope>NUCLEOTIDE SEQUENCE [LARGE SCALE GENOMIC DNA]</scope>
    <source>
        <strain evidence="9 10">PL171</strain>
    </source>
</reference>
<dbReference type="GO" id="GO:0006281">
    <property type="term" value="P:DNA repair"/>
    <property type="evidence" value="ECO:0007669"/>
    <property type="project" value="UniProtKB-KW"/>
</dbReference>
<dbReference type="AlphaFoldDB" id="A0A1Y2HSQ0"/>
<dbReference type="PANTHER" id="PTHR47810">
    <property type="entry name" value="DNA LIGASE"/>
    <property type="match status" value="1"/>
</dbReference>
<dbReference type="GO" id="GO:0006260">
    <property type="term" value="P:DNA replication"/>
    <property type="evidence" value="ECO:0007669"/>
    <property type="project" value="UniProtKB-KW"/>
</dbReference>
<keyword evidence="3" id="KW-0235">DNA replication</keyword>
<dbReference type="InterPro" id="IPR012310">
    <property type="entry name" value="DNA_ligase_ATP-dep_cent"/>
</dbReference>
<dbReference type="Gene3D" id="2.40.50.140">
    <property type="entry name" value="Nucleic acid-binding proteins"/>
    <property type="match status" value="1"/>
</dbReference>
<evidence type="ECO:0000259" key="7">
    <source>
        <dbReference type="Pfam" id="PF01068"/>
    </source>
</evidence>
<dbReference type="GO" id="GO:0005524">
    <property type="term" value="F:ATP binding"/>
    <property type="evidence" value="ECO:0007669"/>
    <property type="project" value="InterPro"/>
</dbReference>
<evidence type="ECO:0000256" key="1">
    <source>
        <dbReference type="ARBA" id="ARBA00001968"/>
    </source>
</evidence>
<dbReference type="SUPFAM" id="SSF56091">
    <property type="entry name" value="DNA ligase/mRNA capping enzyme, catalytic domain"/>
    <property type="match status" value="1"/>
</dbReference>